<keyword evidence="2" id="KW-0349">Heme</keyword>
<dbReference type="Gene3D" id="3.30.413.10">
    <property type="entry name" value="Sulfite Reductase Hemoprotein, domain 1"/>
    <property type="match status" value="2"/>
</dbReference>
<dbReference type="Gene3D" id="3.90.480.10">
    <property type="entry name" value="Sulfite Reductase Hemoprotein,Domain 2"/>
    <property type="match status" value="1"/>
</dbReference>
<evidence type="ECO:0000259" key="8">
    <source>
        <dbReference type="Pfam" id="PF03460"/>
    </source>
</evidence>
<name>A0A1M4Z6Y2_9CLOT</name>
<gene>
    <name evidence="9" type="ORF">SAMN05443638_13811</name>
</gene>
<dbReference type="AlphaFoldDB" id="A0A1M4Z6Y2"/>
<organism evidence="9 10">
    <name type="scientific">Clostridium fallax</name>
    <dbReference type="NCBI Taxonomy" id="1533"/>
    <lineage>
        <taxon>Bacteria</taxon>
        <taxon>Bacillati</taxon>
        <taxon>Bacillota</taxon>
        <taxon>Clostridia</taxon>
        <taxon>Eubacteriales</taxon>
        <taxon>Clostridiaceae</taxon>
        <taxon>Clostridium</taxon>
    </lineage>
</organism>
<keyword evidence="10" id="KW-1185">Reference proteome</keyword>
<dbReference type="InterPro" id="IPR051329">
    <property type="entry name" value="NIR_SIR_4Fe-4S"/>
</dbReference>
<evidence type="ECO:0000256" key="6">
    <source>
        <dbReference type="ARBA" id="ARBA00023014"/>
    </source>
</evidence>
<dbReference type="PANTHER" id="PTHR32439:SF9">
    <property type="entry name" value="BLR3264 PROTEIN"/>
    <property type="match status" value="1"/>
</dbReference>
<keyword evidence="4" id="KW-0560">Oxidoreductase</keyword>
<dbReference type="InterPro" id="IPR005117">
    <property type="entry name" value="NiRdtase/SiRdtase_haem-b_fer"/>
</dbReference>
<keyword evidence="6" id="KW-0411">Iron-sulfur</keyword>
<dbReference type="InterPro" id="IPR036136">
    <property type="entry name" value="Nit/Sulf_reduc_fer-like_dom_sf"/>
</dbReference>
<evidence type="ECO:0000256" key="3">
    <source>
        <dbReference type="ARBA" id="ARBA00022723"/>
    </source>
</evidence>
<dbReference type="Proteomes" id="UP000184035">
    <property type="component" value="Unassembled WGS sequence"/>
</dbReference>
<dbReference type="InterPro" id="IPR006066">
    <property type="entry name" value="NO2/SO3_Rdtase_FeS/sirohaem_BS"/>
</dbReference>
<dbReference type="RefSeq" id="WP_072897687.1">
    <property type="nucleotide sequence ID" value="NZ_FQVM01000038.1"/>
</dbReference>
<dbReference type="GO" id="GO:0020037">
    <property type="term" value="F:heme binding"/>
    <property type="evidence" value="ECO:0007669"/>
    <property type="project" value="InterPro"/>
</dbReference>
<dbReference type="GO" id="GO:0051539">
    <property type="term" value="F:4 iron, 4 sulfur cluster binding"/>
    <property type="evidence" value="ECO:0007669"/>
    <property type="project" value="UniProtKB-KW"/>
</dbReference>
<dbReference type="GO" id="GO:0046872">
    <property type="term" value="F:metal ion binding"/>
    <property type="evidence" value="ECO:0007669"/>
    <property type="project" value="UniProtKB-KW"/>
</dbReference>
<dbReference type="OrthoDB" id="9803707at2"/>
<dbReference type="InterPro" id="IPR006067">
    <property type="entry name" value="NO2/SO3_Rdtase_4Fe4S_dom"/>
</dbReference>
<evidence type="ECO:0000256" key="2">
    <source>
        <dbReference type="ARBA" id="ARBA00022617"/>
    </source>
</evidence>
<evidence type="ECO:0000313" key="10">
    <source>
        <dbReference type="Proteomes" id="UP000184035"/>
    </source>
</evidence>
<keyword evidence="1" id="KW-0004">4Fe-4S</keyword>
<dbReference type="PRINTS" id="PR00397">
    <property type="entry name" value="SIROHAEM"/>
</dbReference>
<dbReference type="GO" id="GO:0016491">
    <property type="term" value="F:oxidoreductase activity"/>
    <property type="evidence" value="ECO:0007669"/>
    <property type="project" value="UniProtKB-KW"/>
</dbReference>
<dbReference type="PANTHER" id="PTHR32439">
    <property type="entry name" value="FERREDOXIN--NITRITE REDUCTASE, CHLOROPLASTIC"/>
    <property type="match status" value="1"/>
</dbReference>
<protein>
    <submittedName>
        <fullName evidence="9">Ferredoxin-nitrite reductase</fullName>
    </submittedName>
</protein>
<proteinExistence type="predicted"/>
<evidence type="ECO:0000256" key="5">
    <source>
        <dbReference type="ARBA" id="ARBA00023004"/>
    </source>
</evidence>
<feature type="domain" description="Nitrite/sulphite reductase 4Fe-4S" evidence="7">
    <location>
        <begin position="119"/>
        <end position="271"/>
    </location>
</feature>
<feature type="domain" description="Nitrite/Sulfite reductase ferredoxin-like" evidence="8">
    <location>
        <begin position="43"/>
        <end position="107"/>
    </location>
</feature>
<dbReference type="Pfam" id="PF01077">
    <property type="entry name" value="NIR_SIR"/>
    <property type="match status" value="1"/>
</dbReference>
<dbReference type="STRING" id="1533.SAMN05443638_13811"/>
<sequence>MNKELDKILLDEIPYIKECGNKFINNEMSKMEFKGISGRFGVYAHRDGKEFMIRLRTSCGVISKKQLHIIYNLASKYKLDKIHLTTRQAVQLHGLSIDNICNIMKEALLEGIYTRGGGGDFPRNVALSPLSGVNENEVFDVTPYAIACDKYFLKKIYTYKLPRKLKVSFSNNNNDSAHCTVQDLGFVATKENNKNYFKVFFGGGLGRNPAVSIEFPELIDPKDVLYHIEAITQLFIHEGNYENKSKARVRYITEKLGKDGFISEYKKYLSELKAKGDLDLHIEEINYEKQGVNLDLTHKRLFKQKQEGLYSVYIKPIGGILYLKDLKKVLDFIDNVSNVMIRSTMEEGFYILNLNGNEAREFLRITENLGGETSLEQSVCCIGVPICQMGVLESQTELNKIINYFKEKNFKKDVLPSIHISGCPNSCGAHEIAGIGLVGKKKRVDGELLDIFELHLGGHLNIPGTSLAKVYGDIPTNKIPELLYKFALEVDKSNLDFSTWLKNNEDLAKEIISKYAV</sequence>
<dbReference type="SUPFAM" id="SSF56014">
    <property type="entry name" value="Nitrite and sulphite reductase 4Fe-4S domain-like"/>
    <property type="match status" value="2"/>
</dbReference>
<reference evidence="9 10" key="1">
    <citation type="submission" date="2016-11" db="EMBL/GenBank/DDBJ databases">
        <authorList>
            <person name="Jaros S."/>
            <person name="Januszkiewicz K."/>
            <person name="Wedrychowicz H."/>
        </authorList>
    </citation>
    <scope>NUCLEOTIDE SEQUENCE [LARGE SCALE GENOMIC DNA]</scope>
    <source>
        <strain evidence="9 10">DSM 2631</strain>
    </source>
</reference>
<dbReference type="EMBL" id="FQVM01000038">
    <property type="protein sequence ID" value="SHF13770.1"/>
    <property type="molecule type" value="Genomic_DNA"/>
</dbReference>
<evidence type="ECO:0000313" key="9">
    <source>
        <dbReference type="EMBL" id="SHF13770.1"/>
    </source>
</evidence>
<evidence type="ECO:0000259" key="7">
    <source>
        <dbReference type="Pfam" id="PF01077"/>
    </source>
</evidence>
<keyword evidence="3" id="KW-0479">Metal-binding</keyword>
<dbReference type="Pfam" id="PF03460">
    <property type="entry name" value="NIR_SIR_ferr"/>
    <property type="match status" value="1"/>
</dbReference>
<evidence type="ECO:0000256" key="1">
    <source>
        <dbReference type="ARBA" id="ARBA00022485"/>
    </source>
</evidence>
<dbReference type="SUPFAM" id="SSF55124">
    <property type="entry name" value="Nitrite/Sulfite reductase N-terminal domain-like"/>
    <property type="match status" value="2"/>
</dbReference>
<accession>A0A1M4Z6Y2</accession>
<evidence type="ECO:0000256" key="4">
    <source>
        <dbReference type="ARBA" id="ARBA00023002"/>
    </source>
</evidence>
<dbReference type="InterPro" id="IPR045854">
    <property type="entry name" value="NO2/SO3_Rdtase_4Fe4S_sf"/>
</dbReference>
<keyword evidence="5" id="KW-0408">Iron</keyword>